<dbReference type="AlphaFoldDB" id="A0AAV5RUB5"/>
<evidence type="ECO:0000256" key="3">
    <source>
        <dbReference type="ARBA" id="ARBA00022917"/>
    </source>
</evidence>
<dbReference type="InterPro" id="IPR000717">
    <property type="entry name" value="PCI_dom"/>
</dbReference>
<proteinExistence type="predicted"/>
<gene>
    <name evidence="6" type="ORF">DAKH74_017360</name>
</gene>
<comment type="caution">
    <text evidence="6">The sequence shown here is derived from an EMBL/GenBank/DDBJ whole genome shotgun (WGS) entry which is preliminary data.</text>
</comment>
<evidence type="ECO:0000256" key="4">
    <source>
        <dbReference type="SAM" id="MobiDB-lite"/>
    </source>
</evidence>
<dbReference type="GO" id="GO:0003743">
    <property type="term" value="F:translation initiation factor activity"/>
    <property type="evidence" value="ECO:0007669"/>
    <property type="project" value="UniProtKB-KW"/>
</dbReference>
<evidence type="ECO:0000313" key="6">
    <source>
        <dbReference type="EMBL" id="GMM55120.1"/>
    </source>
</evidence>
<feature type="region of interest" description="Disordered" evidence="4">
    <location>
        <begin position="94"/>
        <end position="115"/>
    </location>
</feature>
<feature type="compositionally biased region" description="Acidic residues" evidence="4">
    <location>
        <begin position="47"/>
        <end position="66"/>
    </location>
</feature>
<dbReference type="PANTHER" id="PTHR13937">
    <property type="entry name" value="EUKARYOTIC TRANSLATION INITATION FACTOR 3, SUBUNIT 8 EIF3S8 -RELATED"/>
    <property type="match status" value="1"/>
</dbReference>
<dbReference type="EMBL" id="BTGD01000003">
    <property type="protein sequence ID" value="GMM55120.1"/>
    <property type="molecule type" value="Genomic_DNA"/>
</dbReference>
<protein>
    <submittedName>
        <fullName evidence="6">Translation initiation factor eIF3 core subunit C</fullName>
    </submittedName>
</protein>
<dbReference type="InterPro" id="IPR027516">
    <property type="entry name" value="EIF3C"/>
</dbReference>
<dbReference type="GO" id="GO:0005852">
    <property type="term" value="C:eukaryotic translation initiation factor 3 complex"/>
    <property type="evidence" value="ECO:0007669"/>
    <property type="project" value="InterPro"/>
</dbReference>
<feature type="region of interest" description="Disordered" evidence="4">
    <location>
        <begin position="1"/>
        <end position="75"/>
    </location>
</feature>
<keyword evidence="7" id="KW-1185">Reference proteome</keyword>
<dbReference type="Proteomes" id="UP001377567">
    <property type="component" value="Unassembled WGS sequence"/>
</dbReference>
<evidence type="ECO:0000259" key="5">
    <source>
        <dbReference type="PROSITE" id="PS50250"/>
    </source>
</evidence>
<dbReference type="Pfam" id="PF05470">
    <property type="entry name" value="eIF-3c_N"/>
    <property type="match status" value="2"/>
</dbReference>
<evidence type="ECO:0000256" key="2">
    <source>
        <dbReference type="ARBA" id="ARBA00022540"/>
    </source>
</evidence>
<keyword evidence="1" id="KW-0963">Cytoplasm</keyword>
<feature type="domain" description="PCI" evidence="5">
    <location>
        <begin position="626"/>
        <end position="801"/>
    </location>
</feature>
<keyword evidence="3" id="KW-0648">Protein biosynthesis</keyword>
<name>A0AAV5RUB5_MAUHU</name>
<accession>A0AAV5RUB5</accession>
<dbReference type="GO" id="GO:0031369">
    <property type="term" value="F:translation initiation factor binding"/>
    <property type="evidence" value="ECO:0007669"/>
    <property type="project" value="InterPro"/>
</dbReference>
<dbReference type="InterPro" id="IPR008905">
    <property type="entry name" value="EIF3C_N_dom"/>
</dbReference>
<dbReference type="PANTHER" id="PTHR13937:SF0">
    <property type="entry name" value="EUKARYOTIC TRANSLATION INITIATION FACTOR 3 SUBUNIT C-RELATED"/>
    <property type="match status" value="1"/>
</dbReference>
<reference evidence="6 7" key="1">
    <citation type="journal article" date="2023" name="Elife">
        <title>Identification of key yeast species and microbe-microbe interactions impacting larval growth of Drosophila in the wild.</title>
        <authorList>
            <person name="Mure A."/>
            <person name="Sugiura Y."/>
            <person name="Maeda R."/>
            <person name="Honda K."/>
            <person name="Sakurai N."/>
            <person name="Takahashi Y."/>
            <person name="Watada M."/>
            <person name="Katoh T."/>
            <person name="Gotoh A."/>
            <person name="Gotoh Y."/>
            <person name="Taniguchi I."/>
            <person name="Nakamura K."/>
            <person name="Hayashi T."/>
            <person name="Katayama T."/>
            <person name="Uemura T."/>
            <person name="Hattori Y."/>
        </authorList>
    </citation>
    <scope>NUCLEOTIDE SEQUENCE [LARGE SCALE GENOMIC DNA]</scope>
    <source>
        <strain evidence="6 7">KH-74</strain>
    </source>
</reference>
<sequence length="829" mass="93422">MSRFFSTAYEYDSDTSSDESDLLSSSEEELLSSSAGEDNGNMSDDSMFNDDEGDESDSDADFDSDDSDSKPYGPDWFKKAEFRKGGASSGANKFLKGSSYADSDEESSEDEGKKVVKSAKDKLLDEMQAVFDKIETAEMSEDWITILNEFDLVTRLLVRAQQQNMGTPNIFIKVVAQVEDLVASGATEIQKKDVARAFNTAKQRVRKVARENEDALAQFRENPAAFDREASAAAPELGGPGSGTPEKQDINAQFAANKSVNLASLAASTDATFFTSLQIVIESRGKKSVNPLELIKILEDQVAATTKPYEKIVGLLTLIPIRFETANNLAYQPLDQWAAAFDNYAELLKVLQDNFATYRVSELASFNDNIEQEPEADPDTGIKTILGSLFAFVERLDDEWTKSLLNIDPHSSDYLIRLKDEQKIYNIILQTQLYLEKTLPADKKETMLGRVFVKRLDHVYYKSEKLNVIIETNAWKSALAADSSAQSEYIPVNGADAVTGEYITTLVNSLSDILMKQDDSFLRTRAILYRVFFTALNGEFEAAKEMLLSSKVQSNISKSNSSLQVLFNRVVVQLGLAAFKTCMIEECHQVLNELLASAHLKEILGQQPLQRINSNVENREDQCIPYHQHINMDLIDVVFMTCSLLIEIPQMTAFYSGIRVKRQPYSQKSIRRVLEHHDKSAFQGPPETSRDFVLYAAKAMQKGDWAASIEYLKSIKSWNLLPNREVVMVDLIERIKVESMKCYFYTYKRFHSKFSVKQLADDFALDASKVAESLDAVITEYEINCKFDDDKATLTVDSNDEITKLEEVASRLNKEYKMTKERLFPSRRR</sequence>
<dbReference type="PROSITE" id="PS50250">
    <property type="entry name" value="PCI"/>
    <property type="match status" value="1"/>
</dbReference>
<evidence type="ECO:0000256" key="1">
    <source>
        <dbReference type="ARBA" id="ARBA00022490"/>
    </source>
</evidence>
<feature type="compositionally biased region" description="Acidic residues" evidence="4">
    <location>
        <begin position="11"/>
        <end position="30"/>
    </location>
</feature>
<keyword evidence="2 6" id="KW-0396">Initiation factor</keyword>
<evidence type="ECO:0000313" key="7">
    <source>
        <dbReference type="Proteomes" id="UP001377567"/>
    </source>
</evidence>
<organism evidence="6 7">
    <name type="scientific">Maudiozyma humilis</name>
    <name type="common">Sour dough yeast</name>
    <name type="synonym">Kazachstania humilis</name>
    <dbReference type="NCBI Taxonomy" id="51915"/>
    <lineage>
        <taxon>Eukaryota</taxon>
        <taxon>Fungi</taxon>
        <taxon>Dikarya</taxon>
        <taxon>Ascomycota</taxon>
        <taxon>Saccharomycotina</taxon>
        <taxon>Saccharomycetes</taxon>
        <taxon>Saccharomycetales</taxon>
        <taxon>Saccharomycetaceae</taxon>
        <taxon>Maudiozyma</taxon>
    </lineage>
</organism>
<dbReference type="GO" id="GO:0003723">
    <property type="term" value="F:RNA binding"/>
    <property type="evidence" value="ECO:0007669"/>
    <property type="project" value="InterPro"/>
</dbReference>